<feature type="compositionally biased region" description="Low complexity" evidence="12">
    <location>
        <begin position="1206"/>
        <end position="1218"/>
    </location>
</feature>
<keyword evidence="5 11" id="KW-0547">Nucleotide-binding</keyword>
<dbReference type="EC" id="2.7.11.1" evidence="1"/>
<dbReference type="GO" id="GO:0004674">
    <property type="term" value="F:protein serine/threonine kinase activity"/>
    <property type="evidence" value="ECO:0007669"/>
    <property type="project" value="UniProtKB-KW"/>
</dbReference>
<sequence>MAGSPAYGSSSTSAKLLNDYQLGDSLGKGAFGQVYRALNWATGETVAVKEIQLSNIPKGELGQIMSEIDLLKNLNHPNIVKYKGFVKTREYLYIILEFCENGSLHNICKRFGKFPENLVAVYISQVLEGLVYLHDQGVIHRDIKGANILTTKDGAVKLADFGVASSTTAGASDDAVVGSPYWMAPEVIEQFGATTASDIWSVGCTVIELLEGRPPYHFLKPMPALYRIVQDDSPPIPEGASPIVKDFLYHCFQKDCNLRITAKKLLRHPWMVSAKRQMAESQRARGMSEGPGGGRPLSNYNFDEAVLKVQEWNEALRSKHPAPRRDSTTDGAPHSPLGSPSDPSFALLPASLSLSASVSSQTSSSSNLTRKAAPSTSSKNATPLAMPGPFVLQQPEEQTDNWDDDFEEGISFSKLQALEKSTPDDDKPLEADDNNAQTIRPNRSPSSAASAAAKPPPPEIAPIVEDYSDLGIDEDDVWQEKFADFKMKNSFRKGLFHPDDIKTLGLLPSSPGPKTAPLPELGRRSSRPVLSPLTAAPGYPGPLSARSHSTSHSRSSSFVGSTNGSFGRAEVKKLEQQSEFGKYTEDDDEDYDDVFGKPNGTSMEQPMQTLQLNTRLSNKSWLGDDDIDDEDPFAEIDEGFVEDDLEANLQRDKYARLTSQVNQLIDELTPSAPDFQLREACDNLMGIILDTPEMQGQLVSAHGMLAILEVLESKCSREVTMKLLQIVNMLVTADAGFLESFCLIGGIPVIMGFTSKKYPSECRLQASNFIQLLCHVSVLTLQMFISCRGLKVLVDLLDEDFAEQSDLVVHALNGIGSVFELQSPTTKNDFCRMFIREGLLDPLSSALLNVMTTHGDKASTMKRKIIQILLVFCQVSQSDIHVRNALGTRKVVRRLLRGCELLEPECLVHMLKAIKHLSMNATILEVLQNANAIEILARILDEQCSGPHSAEMSNHIFQTCYNLCRLNKSRQEEAAQAGIIPSLMRVIEASSPLKQFALPILCDLASAGKSCRTLLWQFDGLSMYVRLLTDPYFQVSALESILSWLQEEPARVEDELVKPEALEALLKCFISAKANSFENLLDPFLKIFRVSTSITIGVAKSQFFRRVIEKLDNSKAVVKLNLLRILRTVCDVHPNRAILVERYGIYELVVRLKQNDSAVLVRELAREIEPTLAPALKPLRTKTSLKGLDSPKSVIAPKKRVRRTASEASAPLLSPSVSQNGTTRGLRNSGNGKSKPMPSRHRLGDISWQPGEQ</sequence>
<dbReference type="FunCoup" id="W4K8P0">
    <property type="interactions" value="381"/>
</dbReference>
<dbReference type="Gene3D" id="1.25.10.10">
    <property type="entry name" value="Leucine-rich Repeat Variant"/>
    <property type="match status" value="3"/>
</dbReference>
<dbReference type="PROSITE" id="PS50011">
    <property type="entry name" value="PROTEIN_KINASE_DOM"/>
    <property type="match status" value="1"/>
</dbReference>
<feature type="compositionally biased region" description="Low complexity" evidence="12">
    <location>
        <begin position="444"/>
        <end position="453"/>
    </location>
</feature>
<evidence type="ECO:0000256" key="6">
    <source>
        <dbReference type="ARBA" id="ARBA00022777"/>
    </source>
</evidence>
<dbReference type="PANTHER" id="PTHR24361">
    <property type="entry name" value="MITOGEN-ACTIVATED KINASE KINASE KINASE"/>
    <property type="match status" value="1"/>
</dbReference>
<dbReference type="FunFam" id="3.30.200.20:FF:000042">
    <property type="entry name" value="Aurora kinase A"/>
    <property type="match status" value="1"/>
</dbReference>
<keyword evidence="15" id="KW-1185">Reference proteome</keyword>
<dbReference type="FunFam" id="1.10.510.10:FF:000946">
    <property type="entry name" value="Probable serine/threonine-protein kinase DDB_G0284251"/>
    <property type="match status" value="1"/>
</dbReference>
<dbReference type="InterPro" id="IPR053235">
    <property type="entry name" value="Ser_Thr_kinase"/>
</dbReference>
<dbReference type="RefSeq" id="XP_009546678.1">
    <property type="nucleotide sequence ID" value="XM_009548383.1"/>
</dbReference>
<dbReference type="PANTHER" id="PTHR24361:SF433">
    <property type="entry name" value="PROTEIN KINASE DOMAIN-CONTAINING PROTEIN"/>
    <property type="match status" value="1"/>
</dbReference>
<evidence type="ECO:0000256" key="12">
    <source>
        <dbReference type="SAM" id="MobiDB-lite"/>
    </source>
</evidence>
<keyword evidence="6" id="KW-0418">Kinase</keyword>
<dbReference type="GO" id="GO:0005524">
    <property type="term" value="F:ATP binding"/>
    <property type="evidence" value="ECO:0007669"/>
    <property type="project" value="UniProtKB-UniRule"/>
</dbReference>
<dbReference type="OrthoDB" id="8693905at2759"/>
<feature type="region of interest" description="Disordered" evidence="12">
    <location>
        <begin position="577"/>
        <end position="604"/>
    </location>
</feature>
<dbReference type="InterPro" id="IPR011009">
    <property type="entry name" value="Kinase-like_dom_sf"/>
</dbReference>
<evidence type="ECO:0000256" key="2">
    <source>
        <dbReference type="ARBA" id="ARBA00022527"/>
    </source>
</evidence>
<proteinExistence type="inferred from homology"/>
<evidence type="ECO:0000256" key="9">
    <source>
        <dbReference type="ARBA" id="ARBA00047899"/>
    </source>
</evidence>
<keyword evidence="2" id="KW-0723">Serine/threonine-protein kinase</keyword>
<feature type="domain" description="Protein kinase" evidence="13">
    <location>
        <begin position="20"/>
        <end position="271"/>
    </location>
</feature>
<dbReference type="InterPro" id="IPR016024">
    <property type="entry name" value="ARM-type_fold"/>
</dbReference>
<evidence type="ECO:0000313" key="14">
    <source>
        <dbReference type="EMBL" id="ETW82119.1"/>
    </source>
</evidence>
<feature type="region of interest" description="Disordered" evidence="12">
    <location>
        <begin position="418"/>
        <end position="467"/>
    </location>
</feature>
<keyword evidence="4" id="KW-0479">Metal-binding</keyword>
<dbReference type="GO" id="GO:0046872">
    <property type="term" value="F:metal ion binding"/>
    <property type="evidence" value="ECO:0007669"/>
    <property type="project" value="UniProtKB-KW"/>
</dbReference>
<reference evidence="14 15" key="1">
    <citation type="journal article" date="2012" name="New Phytol.">
        <title>Insight into trade-off between wood decay and parasitism from the genome of a fungal forest pathogen.</title>
        <authorList>
            <person name="Olson A."/>
            <person name="Aerts A."/>
            <person name="Asiegbu F."/>
            <person name="Belbahri L."/>
            <person name="Bouzid O."/>
            <person name="Broberg A."/>
            <person name="Canback B."/>
            <person name="Coutinho P.M."/>
            <person name="Cullen D."/>
            <person name="Dalman K."/>
            <person name="Deflorio G."/>
            <person name="van Diepen L.T."/>
            <person name="Dunand C."/>
            <person name="Duplessis S."/>
            <person name="Durling M."/>
            <person name="Gonthier P."/>
            <person name="Grimwood J."/>
            <person name="Fossdal C.G."/>
            <person name="Hansson D."/>
            <person name="Henrissat B."/>
            <person name="Hietala A."/>
            <person name="Himmelstrand K."/>
            <person name="Hoffmeister D."/>
            <person name="Hogberg N."/>
            <person name="James T.Y."/>
            <person name="Karlsson M."/>
            <person name="Kohler A."/>
            <person name="Kues U."/>
            <person name="Lee Y.H."/>
            <person name="Lin Y.C."/>
            <person name="Lind M."/>
            <person name="Lindquist E."/>
            <person name="Lombard V."/>
            <person name="Lucas S."/>
            <person name="Lunden K."/>
            <person name="Morin E."/>
            <person name="Murat C."/>
            <person name="Park J."/>
            <person name="Raffaello T."/>
            <person name="Rouze P."/>
            <person name="Salamov A."/>
            <person name="Schmutz J."/>
            <person name="Solheim H."/>
            <person name="Stahlberg J."/>
            <person name="Velez H."/>
            <person name="de Vries R.P."/>
            <person name="Wiebenga A."/>
            <person name="Woodward S."/>
            <person name="Yakovlev I."/>
            <person name="Garbelotto M."/>
            <person name="Martin F."/>
            <person name="Grigoriev I.V."/>
            <person name="Stenlid J."/>
        </authorList>
    </citation>
    <scope>NUCLEOTIDE SEQUENCE [LARGE SCALE GENOMIC DNA]</scope>
    <source>
        <strain evidence="14 15">TC 32-1</strain>
    </source>
</reference>
<dbReference type="SUPFAM" id="SSF48371">
    <property type="entry name" value="ARM repeat"/>
    <property type="match status" value="1"/>
</dbReference>
<feature type="compositionally biased region" description="Polar residues" evidence="12">
    <location>
        <begin position="434"/>
        <end position="443"/>
    </location>
</feature>
<dbReference type="CDD" id="cd06627">
    <property type="entry name" value="STKc_Cdc7_like"/>
    <property type="match status" value="1"/>
</dbReference>
<dbReference type="Pfam" id="PF00069">
    <property type="entry name" value="Pkinase"/>
    <property type="match status" value="1"/>
</dbReference>
<feature type="region of interest" description="Disordered" evidence="12">
    <location>
        <begin position="501"/>
        <end position="565"/>
    </location>
</feature>
<keyword evidence="3" id="KW-0808">Transferase</keyword>
<dbReference type="STRING" id="747525.W4K8P0"/>
<evidence type="ECO:0000256" key="5">
    <source>
        <dbReference type="ARBA" id="ARBA00022741"/>
    </source>
</evidence>
<comment type="catalytic activity">
    <reaction evidence="10">
        <text>L-seryl-[protein] + ATP = O-phospho-L-seryl-[protein] + ADP + H(+)</text>
        <dbReference type="Rhea" id="RHEA:17989"/>
        <dbReference type="Rhea" id="RHEA-COMP:9863"/>
        <dbReference type="Rhea" id="RHEA-COMP:11604"/>
        <dbReference type="ChEBI" id="CHEBI:15378"/>
        <dbReference type="ChEBI" id="CHEBI:29999"/>
        <dbReference type="ChEBI" id="CHEBI:30616"/>
        <dbReference type="ChEBI" id="CHEBI:83421"/>
        <dbReference type="ChEBI" id="CHEBI:456216"/>
        <dbReference type="EC" id="2.7.11.1"/>
    </reaction>
</comment>
<dbReference type="EMBL" id="KI925458">
    <property type="protein sequence ID" value="ETW82119.1"/>
    <property type="molecule type" value="Genomic_DNA"/>
</dbReference>
<keyword evidence="7 11" id="KW-0067">ATP-binding</keyword>
<dbReference type="GO" id="GO:0005737">
    <property type="term" value="C:cytoplasm"/>
    <property type="evidence" value="ECO:0007669"/>
    <property type="project" value="TreeGrafter"/>
</dbReference>
<dbReference type="InterPro" id="IPR011989">
    <property type="entry name" value="ARM-like"/>
</dbReference>
<dbReference type="Gene3D" id="1.10.510.10">
    <property type="entry name" value="Transferase(Phosphotransferase) domain 1"/>
    <property type="match status" value="1"/>
</dbReference>
<accession>W4K8P0</accession>
<dbReference type="SMART" id="SM00220">
    <property type="entry name" value="S_TKc"/>
    <property type="match status" value="1"/>
</dbReference>
<evidence type="ECO:0000313" key="15">
    <source>
        <dbReference type="Proteomes" id="UP000030671"/>
    </source>
</evidence>
<dbReference type="AlphaFoldDB" id="W4K8P0"/>
<dbReference type="InterPro" id="IPR017441">
    <property type="entry name" value="Protein_kinase_ATP_BS"/>
</dbReference>
<dbReference type="HOGENOM" id="CLU_001872_1_1_1"/>
<comment type="similarity">
    <text evidence="8">Belongs to the protein kinase superfamily. STE Ser/Thr protein kinase family.</text>
</comment>
<evidence type="ECO:0000256" key="7">
    <source>
        <dbReference type="ARBA" id="ARBA00022840"/>
    </source>
</evidence>
<dbReference type="eggNOG" id="KOG0198">
    <property type="taxonomic scope" value="Eukaryota"/>
</dbReference>
<feature type="compositionally biased region" description="Basic and acidic residues" evidence="12">
    <location>
        <begin position="421"/>
        <end position="430"/>
    </location>
</feature>
<protein>
    <recommendedName>
        <fullName evidence="1">non-specific serine/threonine protein kinase</fullName>
        <ecNumber evidence="1">2.7.11.1</ecNumber>
    </recommendedName>
</protein>
<dbReference type="PROSITE" id="PS00107">
    <property type="entry name" value="PROTEIN_KINASE_ATP"/>
    <property type="match status" value="1"/>
</dbReference>
<feature type="region of interest" description="Disordered" evidence="12">
    <location>
        <begin position="360"/>
        <end position="389"/>
    </location>
</feature>
<gene>
    <name evidence="14" type="ORF">HETIRDRAFT_459123</name>
</gene>
<feature type="compositionally biased region" description="Low complexity" evidence="12">
    <location>
        <begin position="544"/>
        <end position="557"/>
    </location>
</feature>
<comment type="catalytic activity">
    <reaction evidence="9">
        <text>L-threonyl-[protein] + ATP = O-phospho-L-threonyl-[protein] + ADP + H(+)</text>
        <dbReference type="Rhea" id="RHEA:46608"/>
        <dbReference type="Rhea" id="RHEA-COMP:11060"/>
        <dbReference type="Rhea" id="RHEA-COMP:11605"/>
        <dbReference type="ChEBI" id="CHEBI:15378"/>
        <dbReference type="ChEBI" id="CHEBI:30013"/>
        <dbReference type="ChEBI" id="CHEBI:30616"/>
        <dbReference type="ChEBI" id="CHEBI:61977"/>
        <dbReference type="ChEBI" id="CHEBI:456216"/>
        <dbReference type="EC" id="2.7.11.1"/>
    </reaction>
</comment>
<dbReference type="GeneID" id="20676972"/>
<evidence type="ECO:0000256" key="11">
    <source>
        <dbReference type="PROSITE-ProRule" id="PRU10141"/>
    </source>
</evidence>
<evidence type="ECO:0000256" key="4">
    <source>
        <dbReference type="ARBA" id="ARBA00022723"/>
    </source>
</evidence>
<feature type="binding site" evidence="11">
    <location>
        <position position="49"/>
    </location>
    <ligand>
        <name>ATP</name>
        <dbReference type="ChEBI" id="CHEBI:30616"/>
    </ligand>
</feature>
<dbReference type="FunFam" id="1.25.10.10:FF:000583">
    <property type="entry name" value="MAP3K epsilon protein kinase 1"/>
    <property type="match status" value="1"/>
</dbReference>
<evidence type="ECO:0000256" key="10">
    <source>
        <dbReference type="ARBA" id="ARBA00048679"/>
    </source>
</evidence>
<dbReference type="InterPro" id="IPR008271">
    <property type="entry name" value="Ser/Thr_kinase_AS"/>
</dbReference>
<evidence type="ECO:0000256" key="1">
    <source>
        <dbReference type="ARBA" id="ARBA00012513"/>
    </source>
</evidence>
<feature type="region of interest" description="Disordered" evidence="12">
    <location>
        <begin position="277"/>
        <end position="300"/>
    </location>
</feature>
<organism evidence="14 15">
    <name type="scientific">Heterobasidion irregulare (strain TC 32-1)</name>
    <dbReference type="NCBI Taxonomy" id="747525"/>
    <lineage>
        <taxon>Eukaryota</taxon>
        <taxon>Fungi</taxon>
        <taxon>Dikarya</taxon>
        <taxon>Basidiomycota</taxon>
        <taxon>Agaricomycotina</taxon>
        <taxon>Agaricomycetes</taxon>
        <taxon>Russulales</taxon>
        <taxon>Bondarzewiaceae</taxon>
        <taxon>Heterobasidion</taxon>
        <taxon>Heterobasidion annosum species complex</taxon>
    </lineage>
</organism>
<dbReference type="PROSITE" id="PS00108">
    <property type="entry name" value="PROTEIN_KINASE_ST"/>
    <property type="match status" value="1"/>
</dbReference>
<dbReference type="Proteomes" id="UP000030671">
    <property type="component" value="Unassembled WGS sequence"/>
</dbReference>
<evidence type="ECO:0000256" key="3">
    <source>
        <dbReference type="ARBA" id="ARBA00022679"/>
    </source>
</evidence>
<dbReference type="InParanoid" id="W4K8P0"/>
<feature type="compositionally biased region" description="Polar residues" evidence="12">
    <location>
        <begin position="1219"/>
        <end position="1232"/>
    </location>
</feature>
<evidence type="ECO:0000256" key="8">
    <source>
        <dbReference type="ARBA" id="ARBA00025754"/>
    </source>
</evidence>
<dbReference type="InterPro" id="IPR000719">
    <property type="entry name" value="Prot_kinase_dom"/>
</dbReference>
<name>W4K8P0_HETIT</name>
<feature type="region of interest" description="Disordered" evidence="12">
    <location>
        <begin position="1183"/>
        <end position="1253"/>
    </location>
</feature>
<feature type="region of interest" description="Disordered" evidence="12">
    <location>
        <begin position="316"/>
        <end position="344"/>
    </location>
</feature>
<dbReference type="SUPFAM" id="SSF56112">
    <property type="entry name" value="Protein kinase-like (PK-like)"/>
    <property type="match status" value="1"/>
</dbReference>
<evidence type="ECO:0000259" key="13">
    <source>
        <dbReference type="PROSITE" id="PS50011"/>
    </source>
</evidence>
<dbReference type="KEGG" id="hir:HETIRDRAFT_459123"/>